<dbReference type="Proteomes" id="UP000290218">
    <property type="component" value="Unassembled WGS sequence"/>
</dbReference>
<organism evidence="1 2">
    <name type="scientific">Oleiharenicola lentus</name>
    <dbReference type="NCBI Taxonomy" id="2508720"/>
    <lineage>
        <taxon>Bacteria</taxon>
        <taxon>Pseudomonadati</taxon>
        <taxon>Verrucomicrobiota</taxon>
        <taxon>Opitutia</taxon>
        <taxon>Opitutales</taxon>
        <taxon>Opitutaceae</taxon>
        <taxon>Oleiharenicola</taxon>
    </lineage>
</organism>
<evidence type="ECO:0000313" key="2">
    <source>
        <dbReference type="Proteomes" id="UP000290218"/>
    </source>
</evidence>
<evidence type="ECO:0000313" key="1">
    <source>
        <dbReference type="EMBL" id="RXK54925.1"/>
    </source>
</evidence>
<name>A0A4Q1C7M8_9BACT</name>
<comment type="caution">
    <text evidence="1">The sequence shown here is derived from an EMBL/GenBank/DDBJ whole genome shotgun (WGS) entry which is preliminary data.</text>
</comment>
<protein>
    <submittedName>
        <fullName evidence="1">Uncharacterized protein</fullName>
    </submittedName>
</protein>
<accession>A0A4Q1C7M8</accession>
<dbReference type="RefSeq" id="WP_129046290.1">
    <property type="nucleotide sequence ID" value="NZ_SDHX01000001.1"/>
</dbReference>
<gene>
    <name evidence="1" type="ORF">ESB00_03240</name>
</gene>
<dbReference type="OrthoDB" id="187725at2"/>
<reference evidence="1 2" key="1">
    <citation type="submission" date="2019-01" db="EMBL/GenBank/DDBJ databases">
        <title>Lacunisphaera sp. strain TWA-58.</title>
        <authorList>
            <person name="Chen W.-M."/>
        </authorList>
    </citation>
    <scope>NUCLEOTIDE SEQUENCE [LARGE SCALE GENOMIC DNA]</scope>
    <source>
        <strain evidence="1 2">TWA-58</strain>
    </source>
</reference>
<keyword evidence="2" id="KW-1185">Reference proteome</keyword>
<dbReference type="EMBL" id="SDHX01000001">
    <property type="protein sequence ID" value="RXK54925.1"/>
    <property type="molecule type" value="Genomic_DNA"/>
</dbReference>
<proteinExistence type="predicted"/>
<sequence length="207" mass="23701">MSAIDEGIVREYFEQAGFFVRQARKYTLGAKRGVGEEVIDLLVFNPGWQRGSRKPDFFLFPNELPFVQRAVVSIKGWHAAGRFTPSTLRNQPEIFRFLEQNVLKEASRFFPETNEETKETLTKILVLPGLPTAEPFRSQAVAMLKEAGVDAVISFRAMLLDLIERVELNRNYGKSDTLQLIRILKNYDLLVDPQMDLLPTKRPRGND</sequence>
<dbReference type="AlphaFoldDB" id="A0A4Q1C7M8"/>